<dbReference type="Proteomes" id="UP000061348">
    <property type="component" value="Unassembled WGS sequence"/>
</dbReference>
<dbReference type="EMBL" id="LCYA01000145">
    <property type="protein sequence ID" value="KWV84945.1"/>
    <property type="molecule type" value="Genomic_DNA"/>
</dbReference>
<protein>
    <recommendedName>
        <fullName evidence="8">Secreted protein</fullName>
    </recommendedName>
</protein>
<proteinExistence type="predicted"/>
<accession>A0A120G5C4</accession>
<dbReference type="RefSeq" id="WP_019820908.1">
    <property type="nucleotide sequence ID" value="NZ_JRXU01000020.1"/>
</dbReference>
<comment type="caution">
    <text evidence="2">The sequence shown here is derived from an EMBL/GenBank/DDBJ whole genome shotgun (WGS) entry which is preliminary data.</text>
</comment>
<evidence type="ECO:0000313" key="6">
    <source>
        <dbReference type="Proteomes" id="UP000063434"/>
    </source>
</evidence>
<evidence type="ECO:0008006" key="8">
    <source>
        <dbReference type="Google" id="ProtNLM"/>
    </source>
</evidence>
<keyword evidence="1" id="KW-0732">Signal</keyword>
<dbReference type="Proteomes" id="UP000063434">
    <property type="component" value="Unassembled WGS sequence"/>
</dbReference>
<reference evidence="4 7" key="2">
    <citation type="submission" date="2018-03" db="EMBL/GenBank/DDBJ databases">
        <title>Blue discolouration in mozzarella cheese caused by Pseudomonas fluorescens.</title>
        <authorList>
            <person name="Chiesa F."/>
            <person name="Dalmasso A."/>
            <person name="Lomonaco S."/>
        </authorList>
    </citation>
    <scope>NUCLEOTIDE SEQUENCE [LARGE SCALE GENOMIC DNA]</scope>
    <source>
        <strain evidence="4 7">11293</strain>
    </source>
</reference>
<evidence type="ECO:0000313" key="2">
    <source>
        <dbReference type="EMBL" id="KWV83879.1"/>
    </source>
</evidence>
<dbReference type="GeneID" id="99639480"/>
<evidence type="ECO:0000313" key="5">
    <source>
        <dbReference type="Proteomes" id="UP000061348"/>
    </source>
</evidence>
<reference evidence="5 6" key="1">
    <citation type="submission" date="2015-05" db="EMBL/GenBank/DDBJ databases">
        <title>A genomic and transcriptomic approach to investigate the blue pigment phenotype in Pseudomonas fluorescens.</title>
        <authorList>
            <person name="Andreani N.A."/>
            <person name="Cardazzo B."/>
        </authorList>
    </citation>
    <scope>NUCLEOTIDE SEQUENCE [LARGE SCALE GENOMIC DNA]</scope>
    <source>
        <strain evidence="3 5">Ps_22</strain>
        <strain evidence="2 6">Ps_40</strain>
    </source>
</reference>
<feature type="signal peptide" evidence="1">
    <location>
        <begin position="1"/>
        <end position="23"/>
    </location>
</feature>
<dbReference type="Proteomes" id="UP000239731">
    <property type="component" value="Unassembled WGS sequence"/>
</dbReference>
<dbReference type="EMBL" id="PVUH01000025">
    <property type="protein sequence ID" value="PRW85297.1"/>
    <property type="molecule type" value="Genomic_DNA"/>
</dbReference>
<evidence type="ECO:0000256" key="1">
    <source>
        <dbReference type="SAM" id="SignalP"/>
    </source>
</evidence>
<evidence type="ECO:0000313" key="7">
    <source>
        <dbReference type="Proteomes" id="UP000239731"/>
    </source>
</evidence>
<organism evidence="2 6">
    <name type="scientific">Pseudomonas fluorescens</name>
    <dbReference type="NCBI Taxonomy" id="294"/>
    <lineage>
        <taxon>Bacteria</taxon>
        <taxon>Pseudomonadati</taxon>
        <taxon>Pseudomonadota</taxon>
        <taxon>Gammaproteobacteria</taxon>
        <taxon>Pseudomonadales</taxon>
        <taxon>Pseudomonadaceae</taxon>
        <taxon>Pseudomonas</taxon>
    </lineage>
</organism>
<evidence type="ECO:0000313" key="3">
    <source>
        <dbReference type="EMBL" id="KWV84945.1"/>
    </source>
</evidence>
<name>A0A120G5C4_PSEFL</name>
<sequence>MMRFTSTLAVAATLSLLSLGAQAAAPSNWPAGARDAFVNDCSAAASQNVDVKTAKAHCECGADKINAELSTAEIKELMTNQNASPELKNKAVAAISSCKVVKKK</sequence>
<dbReference type="EMBL" id="LCYC01000007">
    <property type="protein sequence ID" value="KWV83879.1"/>
    <property type="molecule type" value="Genomic_DNA"/>
</dbReference>
<gene>
    <name evidence="4" type="ORF">C7A10_27010</name>
    <name evidence="2" type="ORF">PFL603g_00667</name>
    <name evidence="3" type="ORF">PFLmoz3_05351</name>
</gene>
<dbReference type="PATRIC" id="fig|294.192.peg.4698"/>
<feature type="chain" id="PRO_5014244623" description="Secreted protein" evidence="1">
    <location>
        <begin position="24"/>
        <end position="104"/>
    </location>
</feature>
<dbReference type="AlphaFoldDB" id="A0A120G5C4"/>
<evidence type="ECO:0000313" key="4">
    <source>
        <dbReference type="EMBL" id="PRW85297.1"/>
    </source>
</evidence>